<organism evidence="11 12">
    <name type="scientific">Ancylostoma duodenale</name>
    <dbReference type="NCBI Taxonomy" id="51022"/>
    <lineage>
        <taxon>Eukaryota</taxon>
        <taxon>Metazoa</taxon>
        <taxon>Ecdysozoa</taxon>
        <taxon>Nematoda</taxon>
        <taxon>Chromadorea</taxon>
        <taxon>Rhabditida</taxon>
        <taxon>Rhabditina</taxon>
        <taxon>Rhabditomorpha</taxon>
        <taxon>Strongyloidea</taxon>
        <taxon>Ancylostomatidae</taxon>
        <taxon>Ancylostomatinae</taxon>
        <taxon>Ancylostoma</taxon>
    </lineage>
</organism>
<dbReference type="GO" id="GO:0006419">
    <property type="term" value="P:alanyl-tRNA aminoacylation"/>
    <property type="evidence" value="ECO:0007669"/>
    <property type="project" value="InterPro"/>
</dbReference>
<keyword evidence="12" id="KW-1185">Reference proteome</keyword>
<dbReference type="PANTHER" id="PTHR11777">
    <property type="entry name" value="ALANYL-TRNA SYNTHETASE"/>
    <property type="match status" value="1"/>
</dbReference>
<dbReference type="EC" id="6.1.1.7" evidence="2"/>
<evidence type="ECO:0000313" key="12">
    <source>
        <dbReference type="Proteomes" id="UP000054047"/>
    </source>
</evidence>
<evidence type="ECO:0000259" key="10">
    <source>
        <dbReference type="PROSITE" id="PS50860"/>
    </source>
</evidence>
<dbReference type="SMART" id="SM00863">
    <property type="entry name" value="tRNA_SAD"/>
    <property type="match status" value="1"/>
</dbReference>
<dbReference type="OrthoDB" id="5858219at2759"/>
<dbReference type="GO" id="GO:0005739">
    <property type="term" value="C:mitochondrion"/>
    <property type="evidence" value="ECO:0007669"/>
    <property type="project" value="TreeGrafter"/>
</dbReference>
<accession>A0A0C2BQZ3</accession>
<dbReference type="GO" id="GO:0004813">
    <property type="term" value="F:alanine-tRNA ligase activity"/>
    <property type="evidence" value="ECO:0007669"/>
    <property type="project" value="UniProtKB-EC"/>
</dbReference>
<dbReference type="InterPro" id="IPR018165">
    <property type="entry name" value="Ala-tRNA-synth_IIc_core"/>
</dbReference>
<dbReference type="Gene3D" id="3.30.980.10">
    <property type="entry name" value="Threonyl-trna Synthetase, Chain A, domain 2"/>
    <property type="match status" value="1"/>
</dbReference>
<dbReference type="Proteomes" id="UP000054047">
    <property type="component" value="Unassembled WGS sequence"/>
</dbReference>
<evidence type="ECO:0000256" key="6">
    <source>
        <dbReference type="ARBA" id="ARBA00022840"/>
    </source>
</evidence>
<dbReference type="EMBL" id="KN769858">
    <property type="protein sequence ID" value="KIH46203.1"/>
    <property type="molecule type" value="Genomic_DNA"/>
</dbReference>
<dbReference type="InterPro" id="IPR012947">
    <property type="entry name" value="tRNA_SAD"/>
</dbReference>
<dbReference type="AlphaFoldDB" id="A0A0C2BQZ3"/>
<keyword evidence="7" id="KW-0694">RNA-binding</keyword>
<dbReference type="FunFam" id="3.30.980.10:FF:000004">
    <property type="entry name" value="Alanine--tRNA ligase, cytoplasmic"/>
    <property type="match status" value="1"/>
</dbReference>
<dbReference type="PROSITE" id="PS50860">
    <property type="entry name" value="AA_TRNA_LIGASE_II_ALA"/>
    <property type="match status" value="1"/>
</dbReference>
<name>A0A0C2BQZ3_9BILA</name>
<sequence length="199" mass="21861">MALMRAHTATHLLNWALRRVGAGRGQRGSSIDEDSLRFDYATDDCAGEDDIVENVVSLVRSVISQAKPVTVEEIPLQKAAEIPQLQSEFKEGKEYPEIVRVACVGSGMDEAFAVECCSGTHVLNTSSVTDFTILSDRSSAKGVRRIFALTGEKARQSRSYGREVVSRLESECSNPTEVPSNDIPGEVTQWIITFLSFFI</sequence>
<evidence type="ECO:0000256" key="4">
    <source>
        <dbReference type="ARBA" id="ARBA00022598"/>
    </source>
</evidence>
<feature type="domain" description="Alanyl-transfer RNA synthetases family profile" evidence="10">
    <location>
        <begin position="1"/>
        <end position="160"/>
    </location>
</feature>
<dbReference type="InterPro" id="IPR050058">
    <property type="entry name" value="Ala-tRNA_ligase"/>
</dbReference>
<keyword evidence="9" id="KW-0030">Aminoacyl-tRNA synthetase</keyword>
<keyword evidence="8" id="KW-0648">Protein biosynthesis</keyword>
<evidence type="ECO:0000256" key="8">
    <source>
        <dbReference type="ARBA" id="ARBA00022917"/>
    </source>
</evidence>
<keyword evidence="3" id="KW-0820">tRNA-binding</keyword>
<evidence type="ECO:0000256" key="1">
    <source>
        <dbReference type="ARBA" id="ARBA00008226"/>
    </source>
</evidence>
<dbReference type="Pfam" id="PF07973">
    <property type="entry name" value="tRNA_SAD"/>
    <property type="match status" value="1"/>
</dbReference>
<dbReference type="InterPro" id="IPR018163">
    <property type="entry name" value="Thr/Ala-tRNA-synth_IIc_edit"/>
</dbReference>
<protein>
    <recommendedName>
        <fullName evidence="2">alanine--tRNA ligase</fullName>
        <ecNumber evidence="2">6.1.1.7</ecNumber>
    </recommendedName>
</protein>
<proteinExistence type="inferred from homology"/>
<keyword evidence="5" id="KW-0547">Nucleotide-binding</keyword>
<dbReference type="GO" id="GO:0002161">
    <property type="term" value="F:aminoacyl-tRNA deacylase activity"/>
    <property type="evidence" value="ECO:0007669"/>
    <property type="project" value="TreeGrafter"/>
</dbReference>
<keyword evidence="6" id="KW-0067">ATP-binding</keyword>
<evidence type="ECO:0000256" key="7">
    <source>
        <dbReference type="ARBA" id="ARBA00022884"/>
    </source>
</evidence>
<evidence type="ECO:0000256" key="3">
    <source>
        <dbReference type="ARBA" id="ARBA00022555"/>
    </source>
</evidence>
<gene>
    <name evidence="11" type="ORF">ANCDUO_23746</name>
</gene>
<dbReference type="GO" id="GO:0005524">
    <property type="term" value="F:ATP binding"/>
    <property type="evidence" value="ECO:0007669"/>
    <property type="project" value="UniProtKB-KW"/>
</dbReference>
<dbReference type="GO" id="GO:0000049">
    <property type="term" value="F:tRNA binding"/>
    <property type="evidence" value="ECO:0007669"/>
    <property type="project" value="UniProtKB-KW"/>
</dbReference>
<evidence type="ECO:0000256" key="2">
    <source>
        <dbReference type="ARBA" id="ARBA00013168"/>
    </source>
</evidence>
<evidence type="ECO:0000313" key="11">
    <source>
        <dbReference type="EMBL" id="KIH46203.1"/>
    </source>
</evidence>
<reference evidence="11 12" key="1">
    <citation type="submission" date="2013-12" db="EMBL/GenBank/DDBJ databases">
        <title>Draft genome of the parsitic nematode Ancylostoma duodenale.</title>
        <authorList>
            <person name="Mitreva M."/>
        </authorList>
    </citation>
    <scope>NUCLEOTIDE SEQUENCE [LARGE SCALE GENOMIC DNA]</scope>
    <source>
        <strain evidence="11 12">Zhejiang</strain>
    </source>
</reference>
<evidence type="ECO:0000256" key="5">
    <source>
        <dbReference type="ARBA" id="ARBA00022741"/>
    </source>
</evidence>
<evidence type="ECO:0000256" key="9">
    <source>
        <dbReference type="ARBA" id="ARBA00023146"/>
    </source>
</evidence>
<dbReference type="SUPFAM" id="SSF55186">
    <property type="entry name" value="ThrRS/AlaRS common domain"/>
    <property type="match status" value="1"/>
</dbReference>
<comment type="similarity">
    <text evidence="1">Belongs to the class-II aminoacyl-tRNA synthetase family.</text>
</comment>
<keyword evidence="4 11" id="KW-0436">Ligase</keyword>
<dbReference type="PANTHER" id="PTHR11777:SF10">
    <property type="entry name" value="ALANINE--TRNA LIGASE, MITOCHONDRIAL"/>
    <property type="match status" value="1"/>
</dbReference>